<name>A0A4Q1CKS8_9BACT</name>
<accession>A0A4Q1CKS8</accession>
<gene>
    <name evidence="3" type="ORF">ESA94_00915</name>
</gene>
<sequence>MFWLLLLSGGLLYVLSHYVLKTVYLSNRFYVLLSIAAVLFLVAFFIPEIETAARIFFVVLTALFAADLFFLFVINRKPVVERIVPERLSNGDNNPIKITIHNRYPFRIHAELIDELPEQFEQRNFKLSLTLKPGETKEQHYVVRPLERGEYKFGVVQLFASSLVGLVERKFAGASEEMIPVYPSFIRMRQYQLHAEAAQTKEAGNRRLRKIGHSMEFEQVKEYVQGDDVRNINWKATARKGSLMVNSYTDEKSQQVYCIVDKGRLMKMPFQGLTLLDHAINASLVMCNVALNKQDKFGLMTFSNKAGSMLAADRKPVQLEKVLQLLYNQQTAFLESDFELLYTRIRATIKQRSLIILFTNFESLTGMQRQMQYLKRIAKYHLLLVVFFENTELKTVSMQDVNDLEDLYVKTIAGKFMHEKQLIVKELQHAGILSILSAPENVTVNTINKYIEIKTRQAI</sequence>
<dbReference type="EMBL" id="SDHW01000001">
    <property type="protein sequence ID" value="RXK61608.1"/>
    <property type="molecule type" value="Genomic_DNA"/>
</dbReference>
<organism evidence="3 4">
    <name type="scientific">Lacibacter luteus</name>
    <dbReference type="NCBI Taxonomy" id="2508719"/>
    <lineage>
        <taxon>Bacteria</taxon>
        <taxon>Pseudomonadati</taxon>
        <taxon>Bacteroidota</taxon>
        <taxon>Chitinophagia</taxon>
        <taxon>Chitinophagales</taxon>
        <taxon>Chitinophagaceae</taxon>
        <taxon>Lacibacter</taxon>
    </lineage>
</organism>
<feature type="domain" description="DUF58" evidence="2">
    <location>
        <begin position="219"/>
        <end position="405"/>
    </location>
</feature>
<feature type="transmembrane region" description="Helical" evidence="1">
    <location>
        <begin position="26"/>
        <end position="46"/>
    </location>
</feature>
<evidence type="ECO:0000259" key="2">
    <source>
        <dbReference type="Pfam" id="PF01882"/>
    </source>
</evidence>
<dbReference type="SUPFAM" id="SSF53300">
    <property type="entry name" value="vWA-like"/>
    <property type="match status" value="1"/>
</dbReference>
<keyword evidence="1" id="KW-0812">Transmembrane</keyword>
<dbReference type="PANTHER" id="PTHR33608:SF3">
    <property type="entry name" value="SLR2013 PROTEIN"/>
    <property type="match status" value="1"/>
</dbReference>
<comment type="caution">
    <text evidence="3">The sequence shown here is derived from an EMBL/GenBank/DDBJ whole genome shotgun (WGS) entry which is preliminary data.</text>
</comment>
<keyword evidence="1" id="KW-0472">Membrane</keyword>
<dbReference type="RefSeq" id="WP_129128981.1">
    <property type="nucleotide sequence ID" value="NZ_SDHW01000001.1"/>
</dbReference>
<dbReference type="AlphaFoldDB" id="A0A4Q1CKS8"/>
<dbReference type="InterPro" id="IPR002881">
    <property type="entry name" value="DUF58"/>
</dbReference>
<keyword evidence="4" id="KW-1185">Reference proteome</keyword>
<dbReference type="PANTHER" id="PTHR33608">
    <property type="entry name" value="BLL2464 PROTEIN"/>
    <property type="match status" value="1"/>
</dbReference>
<evidence type="ECO:0000313" key="4">
    <source>
        <dbReference type="Proteomes" id="UP000290204"/>
    </source>
</evidence>
<evidence type="ECO:0000256" key="1">
    <source>
        <dbReference type="SAM" id="Phobius"/>
    </source>
</evidence>
<dbReference type="Pfam" id="PF01882">
    <property type="entry name" value="DUF58"/>
    <property type="match status" value="1"/>
</dbReference>
<reference evidence="3 4" key="1">
    <citation type="submission" date="2019-01" db="EMBL/GenBank/DDBJ databases">
        <title>Lacibacter sp. strain TTM-7.</title>
        <authorList>
            <person name="Chen W.-M."/>
        </authorList>
    </citation>
    <scope>NUCLEOTIDE SEQUENCE [LARGE SCALE GENOMIC DNA]</scope>
    <source>
        <strain evidence="3 4">TTM-7</strain>
    </source>
</reference>
<dbReference type="InterPro" id="IPR036465">
    <property type="entry name" value="vWFA_dom_sf"/>
</dbReference>
<dbReference type="Proteomes" id="UP000290204">
    <property type="component" value="Unassembled WGS sequence"/>
</dbReference>
<proteinExistence type="predicted"/>
<dbReference type="OrthoDB" id="845740at2"/>
<evidence type="ECO:0000313" key="3">
    <source>
        <dbReference type="EMBL" id="RXK61608.1"/>
    </source>
</evidence>
<protein>
    <submittedName>
        <fullName evidence="3">DUF58 domain-containing protein</fullName>
    </submittedName>
</protein>
<keyword evidence="1" id="KW-1133">Transmembrane helix</keyword>
<feature type="transmembrane region" description="Helical" evidence="1">
    <location>
        <begin position="53"/>
        <end position="74"/>
    </location>
</feature>